<dbReference type="GO" id="GO:0007059">
    <property type="term" value="P:chromosome segregation"/>
    <property type="evidence" value="ECO:0007669"/>
    <property type="project" value="UniProtKB-KW"/>
</dbReference>
<dbReference type="Pfam" id="PF02616">
    <property type="entry name" value="SMC_ScpA"/>
    <property type="match status" value="1"/>
</dbReference>
<keyword evidence="4" id="KW-1185">Reference proteome</keyword>
<evidence type="ECO:0000256" key="1">
    <source>
        <dbReference type="ARBA" id="ARBA00022829"/>
    </source>
</evidence>
<dbReference type="PANTHER" id="PTHR33969:SF2">
    <property type="entry name" value="SEGREGATION AND CONDENSATION PROTEIN A"/>
    <property type="match status" value="1"/>
</dbReference>
<evidence type="ECO:0000256" key="2">
    <source>
        <dbReference type="ARBA" id="ARBA00044777"/>
    </source>
</evidence>
<name>A0A6I1MPE2_9CLOT</name>
<protein>
    <recommendedName>
        <fullName evidence="2">Segregation and condensation protein A</fullName>
    </recommendedName>
</protein>
<reference evidence="3 4" key="1">
    <citation type="submission" date="2019-10" db="EMBL/GenBank/DDBJ databases">
        <title>The Genome Sequence of Clostridium tarantellae Isolated from Fish Brain.</title>
        <authorList>
            <person name="Bano L."/>
            <person name="Kiel M."/>
            <person name="Sales G."/>
            <person name="Doxey A.C."/>
            <person name="Mansfield M.J."/>
            <person name="Schiavone M."/>
            <person name="Rossetto O."/>
            <person name="Pirazzini M."/>
            <person name="Dobrindt U."/>
            <person name="Montecucco C."/>
        </authorList>
    </citation>
    <scope>NUCLEOTIDE SEQUENCE [LARGE SCALE GENOMIC DNA]</scope>
    <source>
        <strain evidence="3 4">DSM 3997</strain>
    </source>
</reference>
<evidence type="ECO:0000313" key="3">
    <source>
        <dbReference type="EMBL" id="MPQ42741.1"/>
    </source>
</evidence>
<dbReference type="RefSeq" id="WP_327443817.1">
    <property type="nucleotide sequence ID" value="NZ_WHJC01000020.1"/>
</dbReference>
<dbReference type="Gene3D" id="6.10.250.2410">
    <property type="match status" value="1"/>
</dbReference>
<dbReference type="HAMAP" id="MF_01805">
    <property type="entry name" value="ScpA"/>
    <property type="match status" value="1"/>
</dbReference>
<evidence type="ECO:0000313" key="4">
    <source>
        <dbReference type="Proteomes" id="UP000430345"/>
    </source>
</evidence>
<gene>
    <name evidence="3" type="ORF">GBZ86_03100</name>
</gene>
<accession>A0A6I1MPE2</accession>
<comment type="caution">
    <text evidence="3">The sequence shown here is derived from an EMBL/GenBank/DDBJ whole genome shotgun (WGS) entry which is preliminary data.</text>
</comment>
<dbReference type="InterPro" id="IPR003768">
    <property type="entry name" value="ScpA"/>
</dbReference>
<dbReference type="AlphaFoldDB" id="A0A6I1MPE2"/>
<dbReference type="NCBIfam" id="NF000994">
    <property type="entry name" value="PRK00104.1-3"/>
    <property type="match status" value="1"/>
</dbReference>
<dbReference type="Proteomes" id="UP000430345">
    <property type="component" value="Unassembled WGS sequence"/>
</dbReference>
<organism evidence="3 4">
    <name type="scientific">Clostridium tarantellae</name>
    <dbReference type="NCBI Taxonomy" id="39493"/>
    <lineage>
        <taxon>Bacteria</taxon>
        <taxon>Bacillati</taxon>
        <taxon>Bacillota</taxon>
        <taxon>Clostridia</taxon>
        <taxon>Eubacteriales</taxon>
        <taxon>Clostridiaceae</taxon>
        <taxon>Clostridium</taxon>
    </lineage>
</organism>
<keyword evidence="1" id="KW-0159">Chromosome partition</keyword>
<dbReference type="PANTHER" id="PTHR33969">
    <property type="entry name" value="SEGREGATION AND CONDENSATION PROTEIN A"/>
    <property type="match status" value="1"/>
</dbReference>
<sequence length="229" mass="27110">MEKPIFKLKNFDGPFDLLLHLIKKNKMNISDIPIHEITEQYLEYINMMQELDLEITSEFIVIAATLIEIKSKSLLPNNNADKEIEEKDLTKELTEKLIEYKKFKKVSEFLKSRELTIGEVFTKKPEVIEDVKIDNNDDSYLKNVTMLQLYRIYNEIIRIYNEKQNTTIIEKKINKDVYKVKDKIIYLKNKLQDTKILNFSQVIYECECKLEIIVSFLALLELTKEACVK</sequence>
<dbReference type="EMBL" id="WHJC01000020">
    <property type="protein sequence ID" value="MPQ42741.1"/>
    <property type="molecule type" value="Genomic_DNA"/>
</dbReference>
<proteinExistence type="inferred from homology"/>
<feature type="non-terminal residue" evidence="3">
    <location>
        <position position="229"/>
    </location>
</feature>